<dbReference type="RefSeq" id="XP_044549677.1">
    <property type="nucleotide sequence ID" value="XM_044693033.1"/>
</dbReference>
<dbReference type="GeneID" id="68095954"/>
<reference evidence="1 2" key="1">
    <citation type="journal article" date="2018" name="BMC Genomics">
        <title>The genome of Naegleria lovaniensis, the basis for a comparative approach to unravel pathogenicity factors of the human pathogenic amoeba N. fowleri.</title>
        <authorList>
            <person name="Liechti N."/>
            <person name="Schurch N."/>
            <person name="Bruggmann R."/>
            <person name="Wittwer M."/>
        </authorList>
    </citation>
    <scope>NUCLEOTIDE SEQUENCE [LARGE SCALE GENOMIC DNA]</scope>
    <source>
        <strain evidence="1 2">ATCC 30569</strain>
    </source>
</reference>
<sequence>MKRNAWKGLKHSILSHPRHDHHPHQEFLLLTQPLTHTLEFNNFHTNLNKNSSIFSSSQTPLHLSSLPSPKNFYGIDEPVTLSNQSPHAKPLMFRSVFSNISESSNLSNKDIADVMKHNFEMFDQSQNYDQFMKLCAVWMRAYQVENVQILDQYLRQQLELDCRLVARLPSIGDSREKIIHPLFREGSSVTLQYVVDVVPSEDFEEVLRSQQISEQENYDRLSQAGFSEQILKESKPKLSYFGKTENSLDEMELYTTCRAFPMFQIVD</sequence>
<comment type="caution">
    <text evidence="1">The sequence shown here is derived from an EMBL/GenBank/DDBJ whole genome shotgun (WGS) entry which is preliminary data.</text>
</comment>
<dbReference type="Proteomes" id="UP000816034">
    <property type="component" value="Unassembled WGS sequence"/>
</dbReference>
<keyword evidence="2" id="KW-1185">Reference proteome</keyword>
<dbReference type="EMBL" id="PYSW02000018">
    <property type="protein sequence ID" value="KAG2385684.1"/>
    <property type="molecule type" value="Genomic_DNA"/>
</dbReference>
<protein>
    <submittedName>
        <fullName evidence="1">Uncharacterized protein</fullName>
    </submittedName>
</protein>
<gene>
    <name evidence="1" type="ORF">C9374_003499</name>
</gene>
<evidence type="ECO:0000313" key="2">
    <source>
        <dbReference type="Proteomes" id="UP000816034"/>
    </source>
</evidence>
<accession>A0AA88GTW3</accession>
<evidence type="ECO:0000313" key="1">
    <source>
        <dbReference type="EMBL" id="KAG2385684.1"/>
    </source>
</evidence>
<organism evidence="1 2">
    <name type="scientific">Naegleria lovaniensis</name>
    <name type="common">Amoeba</name>
    <dbReference type="NCBI Taxonomy" id="51637"/>
    <lineage>
        <taxon>Eukaryota</taxon>
        <taxon>Discoba</taxon>
        <taxon>Heterolobosea</taxon>
        <taxon>Tetramitia</taxon>
        <taxon>Eutetramitia</taxon>
        <taxon>Vahlkampfiidae</taxon>
        <taxon>Naegleria</taxon>
    </lineage>
</organism>
<name>A0AA88GTW3_NAELO</name>
<proteinExistence type="predicted"/>
<dbReference type="AlphaFoldDB" id="A0AA88GTW3"/>